<reference evidence="8 9" key="1">
    <citation type="journal article" date="2013" name="Genome Announc.">
        <title>Genome sequences for three denitrifying bacterial strains isolated from a uranium- and nitrate-contaminated subsurface environment.</title>
        <authorList>
            <person name="Venkatramanan R."/>
            <person name="Prakash O."/>
            <person name="Woyke T."/>
            <person name="Chain P."/>
            <person name="Goodwin L.A."/>
            <person name="Watson D."/>
            <person name="Brooks S."/>
            <person name="Kostka J.E."/>
            <person name="Green S.J."/>
        </authorList>
    </citation>
    <scope>NUCLEOTIDE SEQUENCE [LARGE SCALE GENOMIC DNA]</scope>
    <source>
        <strain evidence="8 9">1NES1</strain>
    </source>
</reference>
<dbReference type="InterPro" id="IPR018253">
    <property type="entry name" value="DnaJ_domain_CS"/>
</dbReference>
<keyword evidence="9" id="KW-1185">Reference proteome</keyword>
<dbReference type="Pfam" id="PF00226">
    <property type="entry name" value="DnaJ"/>
    <property type="match status" value="1"/>
</dbReference>
<dbReference type="eggNOG" id="COG0484">
    <property type="taxonomic scope" value="Bacteria"/>
</dbReference>
<dbReference type="GO" id="GO:0008270">
    <property type="term" value="F:zinc ion binding"/>
    <property type="evidence" value="ECO:0007669"/>
    <property type="project" value="UniProtKB-KW"/>
</dbReference>
<dbReference type="Gene3D" id="1.10.287.110">
    <property type="entry name" value="DnaJ domain"/>
    <property type="match status" value="1"/>
</dbReference>
<dbReference type="OrthoDB" id="9779889at2"/>
<dbReference type="HOGENOM" id="CLU_017633_0_0_5"/>
<keyword evidence="3" id="KW-0863">Zinc-finger</keyword>
<gene>
    <name evidence="8" type="ORF">HYPDE_37748</name>
</gene>
<evidence type="ECO:0000256" key="5">
    <source>
        <dbReference type="ARBA" id="ARBA00023186"/>
    </source>
</evidence>
<dbReference type="EMBL" id="CP005587">
    <property type="protein sequence ID" value="AGK59221.1"/>
    <property type="molecule type" value="Genomic_DNA"/>
</dbReference>
<dbReference type="CDD" id="cd10747">
    <property type="entry name" value="DnaJ_C"/>
    <property type="match status" value="1"/>
</dbReference>
<keyword evidence="2" id="KW-0677">Repeat</keyword>
<feature type="domain" description="J" evidence="7">
    <location>
        <begin position="9"/>
        <end position="74"/>
    </location>
</feature>
<feature type="region of interest" description="Disordered" evidence="6">
    <location>
        <begin position="62"/>
        <end position="101"/>
    </location>
</feature>
<evidence type="ECO:0000256" key="2">
    <source>
        <dbReference type="ARBA" id="ARBA00022737"/>
    </source>
</evidence>
<keyword evidence="4" id="KW-0862">Zinc</keyword>
<evidence type="ECO:0000256" key="1">
    <source>
        <dbReference type="ARBA" id="ARBA00022723"/>
    </source>
</evidence>
<dbReference type="SUPFAM" id="SSF49493">
    <property type="entry name" value="HSP40/DnaJ peptide-binding domain"/>
    <property type="match status" value="2"/>
</dbReference>
<sequence length="310" mass="33342">MKTASMAEDLYDILGVSRRATDEDIRRAFRKLAKANHPDVNPGNAAAAERFKKITAANDILSDPEKRRQYDAGEIDGKGDPRRPFWGHAGAGARRGPQAARGGQAGAFEDFSFSDIFSDVFGGGVGAGRRDGFGFASRGQDLRYSLEVDFLEAVLGAKKRVTLPDGGVLDLAVPEGVADGQVLRLKGKGTLGSLGAEAGDALIEIKVRPHPDFKRDGDDILFELPITIDEAVLGGRVEVPTPAGRVQLAIPKGTSSGKTFRLKGKGVRTRSGAGDQLVTVKIVLPHDIDESLSYFFSEWRQKHAYDPGRK</sequence>
<evidence type="ECO:0000256" key="6">
    <source>
        <dbReference type="SAM" id="MobiDB-lite"/>
    </source>
</evidence>
<dbReference type="SMART" id="SM00271">
    <property type="entry name" value="DnaJ"/>
    <property type="match status" value="1"/>
</dbReference>
<dbReference type="InterPro" id="IPR001623">
    <property type="entry name" value="DnaJ_domain"/>
</dbReference>
<dbReference type="InterPro" id="IPR002939">
    <property type="entry name" value="DnaJ_C"/>
</dbReference>
<dbReference type="PROSITE" id="PS50076">
    <property type="entry name" value="DNAJ_2"/>
    <property type="match status" value="1"/>
</dbReference>
<dbReference type="GO" id="GO:0042026">
    <property type="term" value="P:protein refolding"/>
    <property type="evidence" value="ECO:0007669"/>
    <property type="project" value="TreeGrafter"/>
</dbReference>
<evidence type="ECO:0000259" key="7">
    <source>
        <dbReference type="PROSITE" id="PS50076"/>
    </source>
</evidence>
<dbReference type="PANTHER" id="PTHR43096:SF52">
    <property type="entry name" value="DNAJ HOMOLOG 1, MITOCHONDRIAL-RELATED"/>
    <property type="match status" value="1"/>
</dbReference>
<evidence type="ECO:0000256" key="4">
    <source>
        <dbReference type="ARBA" id="ARBA00022833"/>
    </source>
</evidence>
<keyword evidence="5" id="KW-0143">Chaperone</keyword>
<evidence type="ECO:0000256" key="3">
    <source>
        <dbReference type="ARBA" id="ARBA00022771"/>
    </source>
</evidence>
<dbReference type="CDD" id="cd06257">
    <property type="entry name" value="DnaJ"/>
    <property type="match status" value="1"/>
</dbReference>
<feature type="compositionally biased region" description="Basic and acidic residues" evidence="6">
    <location>
        <begin position="63"/>
        <end position="83"/>
    </location>
</feature>
<dbReference type="SUPFAM" id="SSF46565">
    <property type="entry name" value="Chaperone J-domain"/>
    <property type="match status" value="1"/>
</dbReference>
<evidence type="ECO:0000313" key="9">
    <source>
        <dbReference type="Proteomes" id="UP000005952"/>
    </source>
</evidence>
<keyword evidence="1" id="KW-0479">Metal-binding</keyword>
<dbReference type="Pfam" id="PF01556">
    <property type="entry name" value="DnaJ_C"/>
    <property type="match status" value="1"/>
</dbReference>
<organism evidence="8 9">
    <name type="scientific">Hyphomicrobium denitrificans 1NES1</name>
    <dbReference type="NCBI Taxonomy" id="670307"/>
    <lineage>
        <taxon>Bacteria</taxon>
        <taxon>Pseudomonadati</taxon>
        <taxon>Pseudomonadota</taxon>
        <taxon>Alphaproteobacteria</taxon>
        <taxon>Hyphomicrobiales</taxon>
        <taxon>Hyphomicrobiaceae</taxon>
        <taxon>Hyphomicrobium</taxon>
    </lineage>
</organism>
<accession>N0BFI2</accession>
<dbReference type="InterPro" id="IPR008971">
    <property type="entry name" value="HSP40/DnaJ_pept-bd"/>
</dbReference>
<protein>
    <submittedName>
        <fullName evidence="8">Chaperone DnaJ domain-containing protein</fullName>
    </submittedName>
</protein>
<name>N0BFI2_9HYPH</name>
<dbReference type="InterPro" id="IPR036869">
    <property type="entry name" value="J_dom_sf"/>
</dbReference>
<dbReference type="GO" id="GO:0005737">
    <property type="term" value="C:cytoplasm"/>
    <property type="evidence" value="ECO:0007669"/>
    <property type="project" value="TreeGrafter"/>
</dbReference>
<dbReference type="RefSeq" id="WP_015599237.1">
    <property type="nucleotide sequence ID" value="NC_021172.1"/>
</dbReference>
<dbReference type="AlphaFoldDB" id="N0BFI2"/>
<dbReference type="STRING" id="670307.HYPDE_37748"/>
<dbReference type="PANTHER" id="PTHR43096">
    <property type="entry name" value="DNAJ HOMOLOG 1, MITOCHONDRIAL-RELATED"/>
    <property type="match status" value="1"/>
</dbReference>
<dbReference type="FunFam" id="2.60.260.20:FF:000005">
    <property type="entry name" value="Chaperone protein dnaJ 1, mitochondrial"/>
    <property type="match status" value="1"/>
</dbReference>
<dbReference type="GO" id="GO:0051082">
    <property type="term" value="F:unfolded protein binding"/>
    <property type="evidence" value="ECO:0007669"/>
    <property type="project" value="InterPro"/>
</dbReference>
<dbReference type="PROSITE" id="PS00636">
    <property type="entry name" value="DNAJ_1"/>
    <property type="match status" value="1"/>
</dbReference>
<proteinExistence type="predicted"/>
<dbReference type="Gene3D" id="2.60.260.20">
    <property type="entry name" value="Urease metallochaperone UreE, N-terminal domain"/>
    <property type="match status" value="2"/>
</dbReference>
<evidence type="ECO:0000313" key="8">
    <source>
        <dbReference type="EMBL" id="AGK59221.1"/>
    </source>
</evidence>
<feature type="compositionally biased region" description="Low complexity" evidence="6">
    <location>
        <begin position="87"/>
        <end position="101"/>
    </location>
</feature>
<dbReference type="Proteomes" id="UP000005952">
    <property type="component" value="Chromosome"/>
</dbReference>
<dbReference type="KEGG" id="hdt:HYPDE_37748"/>
<dbReference type="PRINTS" id="PR00625">
    <property type="entry name" value="JDOMAIN"/>
</dbReference>